<proteinExistence type="predicted"/>
<evidence type="ECO:0000313" key="1">
    <source>
        <dbReference type="EMBL" id="CDX04137.1"/>
    </source>
</evidence>
<sequence length="142" mass="15757">MIGRKIYYELPTGNVVLTTLEKLNGIDTTKEQDLAMYQALQAYSPESIGVIQLEYGQYSSDFLTANSWRVDLATGNLVFNYPIFEQPLSVKVDRLEAENNSLKQESLSIKLAIAELASTQEMDKMEIQLALAELGSMIGGAE</sequence>
<dbReference type="RefSeq" id="WP_072772109.1">
    <property type="nucleotide sequence ID" value="NZ_LK996017.1"/>
</dbReference>
<gene>
    <name evidence="1" type="ORF">DPCES_4251</name>
</gene>
<name>A0A098B714_DESHA</name>
<dbReference type="AlphaFoldDB" id="A0A098B714"/>
<organism evidence="1">
    <name type="scientific">Desulfitobacterium hafniense</name>
    <name type="common">Desulfitobacterium frappieri</name>
    <dbReference type="NCBI Taxonomy" id="49338"/>
    <lineage>
        <taxon>Bacteria</taxon>
        <taxon>Bacillati</taxon>
        <taxon>Bacillota</taxon>
        <taxon>Clostridia</taxon>
        <taxon>Eubacteriales</taxon>
        <taxon>Desulfitobacteriaceae</taxon>
        <taxon>Desulfitobacterium</taxon>
    </lineage>
</organism>
<reference evidence="1" key="1">
    <citation type="submission" date="2014-07" db="EMBL/GenBank/DDBJ databases">
        <authorList>
            <person name="Hornung V.Bastian."/>
        </authorList>
    </citation>
    <scope>NUCLEOTIDE SEQUENCE</scope>
    <source>
        <strain evidence="1">PCE-S</strain>
    </source>
</reference>
<dbReference type="PATRIC" id="fig|49338.4.peg.4579"/>
<dbReference type="EMBL" id="LK996017">
    <property type="protein sequence ID" value="CDX04137.1"/>
    <property type="molecule type" value="Genomic_DNA"/>
</dbReference>
<protein>
    <submittedName>
        <fullName evidence="1">Uncharacterized protein</fullName>
    </submittedName>
</protein>
<accession>A0A098B714</accession>